<organism evidence="5 6">
    <name type="scientific">Arthrobacter psychrolactophilus</name>
    <dbReference type="NCBI Taxonomy" id="92442"/>
    <lineage>
        <taxon>Bacteria</taxon>
        <taxon>Bacillati</taxon>
        <taxon>Actinomycetota</taxon>
        <taxon>Actinomycetes</taxon>
        <taxon>Micrococcales</taxon>
        <taxon>Micrococcaceae</taxon>
        <taxon>Arthrobacter</taxon>
    </lineage>
</organism>
<comment type="similarity">
    <text evidence="1">Belongs to the methyltransferase superfamily.</text>
</comment>
<dbReference type="PANTHER" id="PTHR44942:SF4">
    <property type="entry name" value="METHYLTRANSFERASE TYPE 11 DOMAIN-CONTAINING PROTEIN"/>
    <property type="match status" value="1"/>
</dbReference>
<dbReference type="InterPro" id="IPR013216">
    <property type="entry name" value="Methyltransf_11"/>
</dbReference>
<dbReference type="InterPro" id="IPR029063">
    <property type="entry name" value="SAM-dependent_MTases_sf"/>
</dbReference>
<evidence type="ECO:0000256" key="3">
    <source>
        <dbReference type="ARBA" id="ARBA00022679"/>
    </source>
</evidence>
<dbReference type="GO" id="GO:0008757">
    <property type="term" value="F:S-adenosylmethionine-dependent methyltransferase activity"/>
    <property type="evidence" value="ECO:0007669"/>
    <property type="project" value="InterPro"/>
</dbReference>
<dbReference type="GO" id="GO:0032259">
    <property type="term" value="P:methylation"/>
    <property type="evidence" value="ECO:0007669"/>
    <property type="project" value="UniProtKB-KW"/>
</dbReference>
<name>A0A2V5ITI7_9MICC</name>
<dbReference type="InterPro" id="IPR051052">
    <property type="entry name" value="Diverse_substrate_MTase"/>
</dbReference>
<keyword evidence="6" id="KW-1185">Reference proteome</keyword>
<dbReference type="Pfam" id="PF08241">
    <property type="entry name" value="Methyltransf_11"/>
    <property type="match status" value="1"/>
</dbReference>
<proteinExistence type="inferred from homology"/>
<protein>
    <recommendedName>
        <fullName evidence="4">Methyltransferase type 11 domain-containing protein</fullName>
    </recommendedName>
</protein>
<gene>
    <name evidence="5" type="ORF">CVS30_14705</name>
</gene>
<dbReference type="RefSeq" id="WP_110486251.1">
    <property type="nucleotide sequence ID" value="NZ_QJVC01000020.1"/>
</dbReference>
<evidence type="ECO:0000256" key="2">
    <source>
        <dbReference type="ARBA" id="ARBA00022603"/>
    </source>
</evidence>
<evidence type="ECO:0000259" key="4">
    <source>
        <dbReference type="Pfam" id="PF08241"/>
    </source>
</evidence>
<evidence type="ECO:0000313" key="5">
    <source>
        <dbReference type="EMBL" id="PYI37524.1"/>
    </source>
</evidence>
<dbReference type="CDD" id="cd02440">
    <property type="entry name" value="AdoMet_MTases"/>
    <property type="match status" value="1"/>
</dbReference>
<reference evidence="5 6" key="1">
    <citation type="submission" date="2018-05" db="EMBL/GenBank/DDBJ databases">
        <title>Genetic diversity of glacier-inhabiting Cryobacterium bacteria in China and description of Cryobacterium mengkeensis sp. nov. and Arthrobacter glacialis sp. nov.</title>
        <authorList>
            <person name="Liu Q."/>
            <person name="Xin Y.-H."/>
        </authorList>
    </citation>
    <scope>NUCLEOTIDE SEQUENCE [LARGE SCALE GENOMIC DNA]</scope>
    <source>
        <strain evidence="5 6">B7</strain>
    </source>
</reference>
<dbReference type="EMBL" id="QJVC01000020">
    <property type="protein sequence ID" value="PYI37524.1"/>
    <property type="molecule type" value="Genomic_DNA"/>
</dbReference>
<dbReference type="PANTHER" id="PTHR44942">
    <property type="entry name" value="METHYLTRANSF_11 DOMAIN-CONTAINING PROTEIN"/>
    <property type="match status" value="1"/>
</dbReference>
<keyword evidence="3" id="KW-0808">Transferase</keyword>
<dbReference type="SUPFAM" id="SSF53335">
    <property type="entry name" value="S-adenosyl-L-methionine-dependent methyltransferases"/>
    <property type="match status" value="1"/>
</dbReference>
<sequence length="263" mass="28460">MNQAPGPILGVANGATLHNTVRPSWPEDVLSWLLGSPLPATHLQVLDLGAGTGLGTRSAAALGHTVIAVDSSEDMLAVLRKVNEELPSSMSARISTALGSAEHLPLEANSVDAIMCLQAWHWVNPALAVLECDRVLRERGMMGLAWHTWDRSKEWVQALAAIVEPAGRAADQTRSVPRVLASRGSFERQDFPFSYDMTVEQLLGLASSWSFVNERPDRDDVLARIYQLGSSAASAKTGLLSFPHVTAAFRLDRSGESTAVWNR</sequence>
<accession>A0A2V5ITI7</accession>
<comment type="caution">
    <text evidence="5">The sequence shown here is derived from an EMBL/GenBank/DDBJ whole genome shotgun (WGS) entry which is preliminary data.</text>
</comment>
<dbReference type="OrthoDB" id="9797252at2"/>
<feature type="domain" description="Methyltransferase type 11" evidence="4">
    <location>
        <begin position="46"/>
        <end position="142"/>
    </location>
</feature>
<dbReference type="Gene3D" id="3.40.50.150">
    <property type="entry name" value="Vaccinia Virus protein VP39"/>
    <property type="match status" value="1"/>
</dbReference>
<dbReference type="Proteomes" id="UP000247980">
    <property type="component" value="Unassembled WGS sequence"/>
</dbReference>
<evidence type="ECO:0000313" key="6">
    <source>
        <dbReference type="Proteomes" id="UP000247980"/>
    </source>
</evidence>
<dbReference type="AlphaFoldDB" id="A0A2V5ITI7"/>
<evidence type="ECO:0000256" key="1">
    <source>
        <dbReference type="ARBA" id="ARBA00008361"/>
    </source>
</evidence>
<keyword evidence="2" id="KW-0489">Methyltransferase</keyword>